<feature type="compositionally biased region" description="Polar residues" evidence="1">
    <location>
        <begin position="268"/>
        <end position="278"/>
    </location>
</feature>
<proteinExistence type="predicted"/>
<evidence type="ECO:0000256" key="1">
    <source>
        <dbReference type="SAM" id="MobiDB-lite"/>
    </source>
</evidence>
<feature type="region of interest" description="Disordered" evidence="1">
    <location>
        <begin position="268"/>
        <end position="398"/>
    </location>
</feature>
<dbReference type="GeneID" id="87882416"/>
<evidence type="ECO:0000313" key="2">
    <source>
        <dbReference type="EMBL" id="KAK3303672.1"/>
    </source>
</evidence>
<dbReference type="Proteomes" id="UP001273166">
    <property type="component" value="Unassembled WGS sequence"/>
</dbReference>
<keyword evidence="3" id="KW-1185">Reference proteome</keyword>
<feature type="compositionally biased region" description="Basic residues" evidence="1">
    <location>
        <begin position="310"/>
        <end position="324"/>
    </location>
</feature>
<dbReference type="RefSeq" id="XP_062719452.1">
    <property type="nucleotide sequence ID" value="XM_062863587.1"/>
</dbReference>
<evidence type="ECO:0000313" key="3">
    <source>
        <dbReference type="Proteomes" id="UP001273166"/>
    </source>
</evidence>
<evidence type="ECO:0008006" key="4">
    <source>
        <dbReference type="Google" id="ProtNLM"/>
    </source>
</evidence>
<accession>A0AAJ0GPD2</accession>
<sequence>MPKWSATAGGNSARRYKRDFELCKVVFGAVVRSNWEPLGAHGLTRTQISQILFARRALPPRCFQLLPIEQVVSRSFEDILISGTRIPHHDKELLRDPGNTIFLRQGTDYGVNRFLGILREDIFPLLENERLIKFRITYLRTKAWEQNCLLEYYTVAFNYEHDGNYGLNIWRAGTGEHHASKTDSRLWDLGDYLSRLAAWKEPMHWTLAFHARERPDDPPIGVWKFNHMGFDNANLDLQQRDGYRYARITSLEIMSLPRSHAEQVMPNNIAQPQGSSSVPEKEKALSASAEALRQTAKNQRRTRSSGTRNRGWRAMHAGSRHRASRGALSPPPTFPSSQGTLKVVSGEKANAGQAVSTQDVDHGDQPPQSAEGIRSPVSGKKPATKRKPKRPLQLFENVTSSLPATQVIESQSLSQSGNRQENRSPEKAAGAELMQLHSYQSGVPPSSSPNQSRLLDGILLSSDAISTTQSSPSMDVHRFLNPPPSNQQQYLDQGAPMHGLTCSSSSAPPRSASGHLRGMRQWEPQGSAPAKFFNVDLSDEDEDTDITVEAETESPHLLQSAGRMDTGIAYCFPPVTGGRRTALLQDVPVSSGDDE</sequence>
<protein>
    <recommendedName>
        <fullName evidence="4">HORMA domain-containing protein</fullName>
    </recommendedName>
</protein>
<reference evidence="2" key="1">
    <citation type="journal article" date="2023" name="Mol. Phylogenet. Evol.">
        <title>Genome-scale phylogeny and comparative genomics of the fungal order Sordariales.</title>
        <authorList>
            <person name="Hensen N."/>
            <person name="Bonometti L."/>
            <person name="Westerberg I."/>
            <person name="Brannstrom I.O."/>
            <person name="Guillou S."/>
            <person name="Cros-Aarteil S."/>
            <person name="Calhoun S."/>
            <person name="Haridas S."/>
            <person name="Kuo A."/>
            <person name="Mondo S."/>
            <person name="Pangilinan J."/>
            <person name="Riley R."/>
            <person name="LaButti K."/>
            <person name="Andreopoulos B."/>
            <person name="Lipzen A."/>
            <person name="Chen C."/>
            <person name="Yan M."/>
            <person name="Daum C."/>
            <person name="Ng V."/>
            <person name="Clum A."/>
            <person name="Steindorff A."/>
            <person name="Ohm R.A."/>
            <person name="Martin F."/>
            <person name="Silar P."/>
            <person name="Natvig D.O."/>
            <person name="Lalanne C."/>
            <person name="Gautier V."/>
            <person name="Ament-Velasquez S.L."/>
            <person name="Kruys A."/>
            <person name="Hutchinson M.I."/>
            <person name="Powell A.J."/>
            <person name="Barry K."/>
            <person name="Miller A.N."/>
            <person name="Grigoriev I.V."/>
            <person name="Debuchy R."/>
            <person name="Gladieux P."/>
            <person name="Hiltunen Thoren M."/>
            <person name="Johannesson H."/>
        </authorList>
    </citation>
    <scope>NUCLEOTIDE SEQUENCE</scope>
    <source>
        <strain evidence="2">CBS 333.67</strain>
    </source>
</reference>
<name>A0AAJ0GPD2_9PEZI</name>
<reference evidence="2" key="2">
    <citation type="submission" date="2023-06" db="EMBL/GenBank/DDBJ databases">
        <authorList>
            <consortium name="Lawrence Berkeley National Laboratory"/>
            <person name="Mondo S.J."/>
            <person name="Hensen N."/>
            <person name="Bonometti L."/>
            <person name="Westerberg I."/>
            <person name="Brannstrom I.O."/>
            <person name="Guillou S."/>
            <person name="Cros-Aarteil S."/>
            <person name="Calhoun S."/>
            <person name="Haridas S."/>
            <person name="Kuo A."/>
            <person name="Pangilinan J."/>
            <person name="Riley R."/>
            <person name="Labutti K."/>
            <person name="Andreopoulos B."/>
            <person name="Lipzen A."/>
            <person name="Chen C."/>
            <person name="Yanf M."/>
            <person name="Daum C."/>
            <person name="Ng V."/>
            <person name="Clum A."/>
            <person name="Steindorff A."/>
            <person name="Ohm R."/>
            <person name="Martin F."/>
            <person name="Silar P."/>
            <person name="Natvig D."/>
            <person name="Lalanne C."/>
            <person name="Gautier V."/>
            <person name="Ament-Velasquez S.L."/>
            <person name="Kruys A."/>
            <person name="Hutchinson M.I."/>
            <person name="Powell A.J."/>
            <person name="Barry K."/>
            <person name="Miller A.N."/>
            <person name="Grigoriev I.V."/>
            <person name="Debuchy R."/>
            <person name="Gladieux P."/>
            <person name="Thoren M.H."/>
            <person name="Johannesson H."/>
        </authorList>
    </citation>
    <scope>NUCLEOTIDE SEQUENCE</scope>
    <source>
        <strain evidence="2">CBS 333.67</strain>
    </source>
</reference>
<dbReference type="EMBL" id="JAUDZG010000006">
    <property type="protein sequence ID" value="KAK3303672.1"/>
    <property type="molecule type" value="Genomic_DNA"/>
</dbReference>
<dbReference type="InterPro" id="IPR036570">
    <property type="entry name" value="HORMA_dom_sf"/>
</dbReference>
<gene>
    <name evidence="2" type="ORF">B0T15DRAFT_281785</name>
</gene>
<organism evidence="2 3">
    <name type="scientific">Chaetomium strumarium</name>
    <dbReference type="NCBI Taxonomy" id="1170767"/>
    <lineage>
        <taxon>Eukaryota</taxon>
        <taxon>Fungi</taxon>
        <taxon>Dikarya</taxon>
        <taxon>Ascomycota</taxon>
        <taxon>Pezizomycotina</taxon>
        <taxon>Sordariomycetes</taxon>
        <taxon>Sordariomycetidae</taxon>
        <taxon>Sordariales</taxon>
        <taxon>Chaetomiaceae</taxon>
        <taxon>Chaetomium</taxon>
    </lineage>
</organism>
<dbReference type="AlphaFoldDB" id="A0AAJ0GPD2"/>
<comment type="caution">
    <text evidence="2">The sequence shown here is derived from an EMBL/GenBank/DDBJ whole genome shotgun (WGS) entry which is preliminary data.</text>
</comment>
<dbReference type="Gene3D" id="3.30.900.10">
    <property type="entry name" value="HORMA domain"/>
    <property type="match status" value="1"/>
</dbReference>